<organism evidence="1 2">
    <name type="scientific">Quercus rubra</name>
    <name type="common">Northern red oak</name>
    <name type="synonym">Quercus borealis</name>
    <dbReference type="NCBI Taxonomy" id="3512"/>
    <lineage>
        <taxon>Eukaryota</taxon>
        <taxon>Viridiplantae</taxon>
        <taxon>Streptophyta</taxon>
        <taxon>Embryophyta</taxon>
        <taxon>Tracheophyta</taxon>
        <taxon>Spermatophyta</taxon>
        <taxon>Magnoliopsida</taxon>
        <taxon>eudicotyledons</taxon>
        <taxon>Gunneridae</taxon>
        <taxon>Pentapetalae</taxon>
        <taxon>rosids</taxon>
        <taxon>fabids</taxon>
        <taxon>Fagales</taxon>
        <taxon>Fagaceae</taxon>
        <taxon>Quercus</taxon>
    </lineage>
</organism>
<accession>A0AAN7IL06</accession>
<dbReference type="EMBL" id="JAXUIC010000008">
    <property type="protein sequence ID" value="KAK4577433.1"/>
    <property type="molecule type" value="Genomic_DNA"/>
</dbReference>
<comment type="caution">
    <text evidence="1">The sequence shown here is derived from an EMBL/GenBank/DDBJ whole genome shotgun (WGS) entry which is preliminary data.</text>
</comment>
<dbReference type="AlphaFoldDB" id="A0AAN7IL06"/>
<dbReference type="Proteomes" id="UP001324115">
    <property type="component" value="Unassembled WGS sequence"/>
</dbReference>
<protein>
    <recommendedName>
        <fullName evidence="3">Reverse transcriptase zinc-binding domain-containing protein</fullName>
    </recommendedName>
</protein>
<name>A0AAN7IL06_QUERU</name>
<evidence type="ECO:0000313" key="1">
    <source>
        <dbReference type="EMBL" id="KAK4577433.1"/>
    </source>
</evidence>
<sequence>MYNLYQQDETICHILWHCPLARNAWALVRGRLQKSSSNAVEFFALATQMMDKLSRVELEVWVMISWSLWNARNRFHFDHLQSHPDMIVQSATSLLEEYQRLAGTLPPG</sequence>
<evidence type="ECO:0008006" key="3">
    <source>
        <dbReference type="Google" id="ProtNLM"/>
    </source>
</evidence>
<keyword evidence="2" id="KW-1185">Reference proteome</keyword>
<gene>
    <name evidence="1" type="ORF">RGQ29_027794</name>
</gene>
<evidence type="ECO:0000313" key="2">
    <source>
        <dbReference type="Proteomes" id="UP001324115"/>
    </source>
</evidence>
<proteinExistence type="predicted"/>
<reference evidence="1 2" key="1">
    <citation type="journal article" date="2023" name="G3 (Bethesda)">
        <title>A haplotype-resolved chromosome-scale genome for Quercus rubra L. provides insights into the genetics of adaptive traits for red oak species.</title>
        <authorList>
            <person name="Kapoor B."/>
            <person name="Jenkins J."/>
            <person name="Schmutz J."/>
            <person name="Zhebentyayeva T."/>
            <person name="Kuelheim C."/>
            <person name="Coggeshall M."/>
            <person name="Heim C."/>
            <person name="Lasky J.R."/>
            <person name="Leites L."/>
            <person name="Islam-Faridi N."/>
            <person name="Romero-Severson J."/>
            <person name="DeLeo V.L."/>
            <person name="Lucas S.M."/>
            <person name="Lazic D."/>
            <person name="Gailing O."/>
            <person name="Carlson J."/>
            <person name="Staton M."/>
        </authorList>
    </citation>
    <scope>NUCLEOTIDE SEQUENCE [LARGE SCALE GENOMIC DNA]</scope>
    <source>
        <strain evidence="1">Pseudo-F2</strain>
    </source>
</reference>